<dbReference type="Gene3D" id="2.30.29.30">
    <property type="entry name" value="Pleckstrin-homology domain (PH domain)/Phosphotyrosine-binding domain (PTB)"/>
    <property type="match status" value="1"/>
</dbReference>
<dbReference type="GO" id="GO:0006289">
    <property type="term" value="P:nucleotide-excision repair"/>
    <property type="evidence" value="ECO:0007669"/>
    <property type="project" value="InterPro"/>
</dbReference>
<dbReference type="InterPro" id="IPR035925">
    <property type="entry name" value="BSD_dom_sf"/>
</dbReference>
<dbReference type="Proteomes" id="UP000799772">
    <property type="component" value="Unassembled WGS sequence"/>
</dbReference>
<feature type="region of interest" description="Disordered" evidence="8">
    <location>
        <begin position="470"/>
        <end position="495"/>
    </location>
</feature>
<dbReference type="CDD" id="cd13229">
    <property type="entry name" value="PH_TFIIH"/>
    <property type="match status" value="1"/>
</dbReference>
<dbReference type="AlphaFoldDB" id="A0A9P4IM82"/>
<dbReference type="InterPro" id="IPR005607">
    <property type="entry name" value="BSD_dom"/>
</dbReference>
<dbReference type="SMART" id="SM00751">
    <property type="entry name" value="BSD"/>
    <property type="match status" value="2"/>
</dbReference>
<evidence type="ECO:0000256" key="7">
    <source>
        <dbReference type="SAM" id="Coils"/>
    </source>
</evidence>
<keyword evidence="11" id="KW-1185">Reference proteome</keyword>
<dbReference type="SUPFAM" id="SSF140383">
    <property type="entry name" value="BSD domain-like"/>
    <property type="match status" value="1"/>
</dbReference>
<evidence type="ECO:0000256" key="5">
    <source>
        <dbReference type="ARBA" id="ARBA00023163"/>
    </source>
</evidence>
<keyword evidence="4" id="KW-0805">Transcription regulation</keyword>
<evidence type="ECO:0000256" key="8">
    <source>
        <dbReference type="SAM" id="MobiDB-lite"/>
    </source>
</evidence>
<dbReference type="InterPro" id="IPR013876">
    <property type="entry name" value="TFIIH_BTF_p62_N"/>
</dbReference>
<keyword evidence="7" id="KW-0175">Coiled coil</keyword>
<dbReference type="Pfam" id="PF08567">
    <property type="entry name" value="PH_TFIIH"/>
    <property type="match status" value="1"/>
</dbReference>
<name>A0A9P4IM82_9PEZI</name>
<evidence type="ECO:0000256" key="3">
    <source>
        <dbReference type="ARBA" id="ARBA00022737"/>
    </source>
</evidence>
<evidence type="ECO:0000313" key="11">
    <source>
        <dbReference type="Proteomes" id="UP000799772"/>
    </source>
</evidence>
<dbReference type="Gene3D" id="1.10.3970.10">
    <property type="entry name" value="BSD domain"/>
    <property type="match status" value="1"/>
</dbReference>
<evidence type="ECO:0000256" key="2">
    <source>
        <dbReference type="ARBA" id="ARBA00009448"/>
    </source>
</evidence>
<evidence type="ECO:0000256" key="4">
    <source>
        <dbReference type="ARBA" id="ARBA00023015"/>
    </source>
</evidence>
<gene>
    <name evidence="10" type="ORF">NA57DRAFT_30963</name>
</gene>
<dbReference type="SUPFAM" id="SSF50729">
    <property type="entry name" value="PH domain-like"/>
    <property type="match status" value="1"/>
</dbReference>
<evidence type="ECO:0000256" key="1">
    <source>
        <dbReference type="ARBA" id="ARBA00004123"/>
    </source>
</evidence>
<dbReference type="PANTHER" id="PTHR12856">
    <property type="entry name" value="TRANSCRIPTION INITIATION FACTOR IIH-RELATED"/>
    <property type="match status" value="1"/>
</dbReference>
<evidence type="ECO:0000259" key="9">
    <source>
        <dbReference type="PROSITE" id="PS50858"/>
    </source>
</evidence>
<dbReference type="GO" id="GO:0006351">
    <property type="term" value="P:DNA-templated transcription"/>
    <property type="evidence" value="ECO:0007669"/>
    <property type="project" value="InterPro"/>
</dbReference>
<reference evidence="10" key="1">
    <citation type="journal article" date="2020" name="Stud. Mycol.">
        <title>101 Dothideomycetes genomes: a test case for predicting lifestyles and emergence of pathogens.</title>
        <authorList>
            <person name="Haridas S."/>
            <person name="Albert R."/>
            <person name="Binder M."/>
            <person name="Bloem J."/>
            <person name="Labutti K."/>
            <person name="Salamov A."/>
            <person name="Andreopoulos B."/>
            <person name="Baker S."/>
            <person name="Barry K."/>
            <person name="Bills G."/>
            <person name="Bluhm B."/>
            <person name="Cannon C."/>
            <person name="Castanera R."/>
            <person name="Culley D."/>
            <person name="Daum C."/>
            <person name="Ezra D."/>
            <person name="Gonzalez J."/>
            <person name="Henrissat B."/>
            <person name="Kuo A."/>
            <person name="Liang C."/>
            <person name="Lipzen A."/>
            <person name="Lutzoni F."/>
            <person name="Magnuson J."/>
            <person name="Mondo S."/>
            <person name="Nolan M."/>
            <person name="Ohm R."/>
            <person name="Pangilinan J."/>
            <person name="Park H.-J."/>
            <person name="Ramirez L."/>
            <person name="Alfaro M."/>
            <person name="Sun H."/>
            <person name="Tritt A."/>
            <person name="Yoshinaga Y."/>
            <person name="Zwiers L.-H."/>
            <person name="Turgeon B."/>
            <person name="Goodwin S."/>
            <person name="Spatafora J."/>
            <person name="Crous P."/>
            <person name="Grigoriev I."/>
        </authorList>
    </citation>
    <scope>NUCLEOTIDE SEQUENCE</scope>
    <source>
        <strain evidence="10">CBS 133067</strain>
    </source>
</reference>
<comment type="similarity">
    <text evidence="2">Belongs to the TFB1 family.</text>
</comment>
<dbReference type="GO" id="GO:0000439">
    <property type="term" value="C:transcription factor TFIIH core complex"/>
    <property type="evidence" value="ECO:0007669"/>
    <property type="project" value="InterPro"/>
</dbReference>
<sequence>MSTTSTRASTSYKKQDGILALAKDRKTVVWTPAAPPNAPPALTLLVQNISNLQQTGAASAKVSIKVFVQRPGAPTPDTYVFNFTSPKDARAEQVAITDELKIAIEDGKKQNEEMQVHVETPGPAGDAESGSAAMVFAKAVSGASNKDEDAMLEDSKLIADNKLQRSLLEANPSLRQRFNESLKEKPESITMSQFSMQFWSTRVHLLRAHAVEKSQSQGAYNVLSEVKPKNVDGTIVLNLSKEQIQIIFKQHPVLRRVYNEVVPRLNESDFWARFFQSKLFKTLKGEKITEIDHSDPVLDKFLNFDEDAERGRQLTLAHIPHFIDLEGNEQNHSQRKGNAPDWTMRPTAHDKVPILRALNDMSEKMMADVQPSDAEAHAPAGMDEDTFNELQLRDLQRQSEDNRIMLRIKDQAHFLAGDGTNTNGMSDEAALFAKQSPTKVLSVLQQDLKSNFLGPDGGYGVNLEAAIGVHDDSSSDSDSDSGKKKRRATRVGSKAARAAATTHVMQLIRTRREQTSTSDFSSFDAPTGTFAPLSSAAAASETGLSTHVLDQLSMTHNTTIEFLHYFWVVFLSGDADRARELATLAQTLEKSITRIDAVGDAAEKEREERVEKLRRHAEEVEKRTGRKRRVDISSVRGGKAEVMRVAGPTLNAIKDSVERYKAELEKQTQAAQRLSSGAIS</sequence>
<dbReference type="EMBL" id="ML978121">
    <property type="protein sequence ID" value="KAF2103709.1"/>
    <property type="molecule type" value="Genomic_DNA"/>
</dbReference>
<dbReference type="Pfam" id="PF03909">
    <property type="entry name" value="BSD"/>
    <property type="match status" value="2"/>
</dbReference>
<dbReference type="InterPro" id="IPR027079">
    <property type="entry name" value="Tfb1/GTF2H1"/>
</dbReference>
<feature type="coiled-coil region" evidence="7">
    <location>
        <begin position="650"/>
        <end position="677"/>
    </location>
</feature>
<dbReference type="InterPro" id="IPR011993">
    <property type="entry name" value="PH-like_dom_sf"/>
</dbReference>
<evidence type="ECO:0000256" key="6">
    <source>
        <dbReference type="ARBA" id="ARBA00023242"/>
    </source>
</evidence>
<feature type="domain" description="BSD" evidence="9">
    <location>
        <begin position="231"/>
        <end position="282"/>
    </location>
</feature>
<keyword evidence="6" id="KW-0539">Nucleus</keyword>
<proteinExistence type="inferred from homology"/>
<accession>A0A9P4IM82</accession>
<dbReference type="OrthoDB" id="360521at2759"/>
<organism evidence="10 11">
    <name type="scientific">Rhizodiscina lignyota</name>
    <dbReference type="NCBI Taxonomy" id="1504668"/>
    <lineage>
        <taxon>Eukaryota</taxon>
        <taxon>Fungi</taxon>
        <taxon>Dikarya</taxon>
        <taxon>Ascomycota</taxon>
        <taxon>Pezizomycotina</taxon>
        <taxon>Dothideomycetes</taxon>
        <taxon>Pleosporomycetidae</taxon>
        <taxon>Aulographales</taxon>
        <taxon>Rhizodiscinaceae</taxon>
        <taxon>Rhizodiscina</taxon>
    </lineage>
</organism>
<keyword evidence="3" id="KW-0677">Repeat</keyword>
<dbReference type="PROSITE" id="PS50858">
    <property type="entry name" value="BSD"/>
    <property type="match status" value="1"/>
</dbReference>
<evidence type="ECO:0000313" key="10">
    <source>
        <dbReference type="EMBL" id="KAF2103709.1"/>
    </source>
</evidence>
<keyword evidence="5" id="KW-0804">Transcription</keyword>
<comment type="caution">
    <text evidence="10">The sequence shown here is derived from an EMBL/GenBank/DDBJ whole genome shotgun (WGS) entry which is preliminary data.</text>
</comment>
<comment type="subcellular location">
    <subcellularLocation>
        <location evidence="1">Nucleus</location>
    </subcellularLocation>
</comment>
<protein>
    <recommendedName>
        <fullName evidence="9">BSD domain-containing protein</fullName>
    </recommendedName>
</protein>